<dbReference type="AlphaFoldDB" id="A0A5C4NLP1"/>
<keyword evidence="2" id="KW-1185">Reference proteome</keyword>
<comment type="caution">
    <text evidence="1">The sequence shown here is derived from an EMBL/GenBank/DDBJ whole genome shotgun (WGS) entry which is preliminary data.</text>
</comment>
<organism evidence="1 2">
    <name type="scientific">Rubellimicrobium roseum</name>
    <dbReference type="NCBI Taxonomy" id="687525"/>
    <lineage>
        <taxon>Bacteria</taxon>
        <taxon>Pseudomonadati</taxon>
        <taxon>Pseudomonadota</taxon>
        <taxon>Alphaproteobacteria</taxon>
        <taxon>Rhodobacterales</taxon>
        <taxon>Roseobacteraceae</taxon>
        <taxon>Rubellimicrobium</taxon>
    </lineage>
</organism>
<sequence length="373" mass="41828">MPAPDLILDHQDLSGSVETRRYFRKWERITQHLAKVAAEEEAAGRMTMAEVEALARSLVSLTLSFRALALKYHFAGVAREAGTLTFDRVESGFPVAAELMEMAADATQAQQHLQGMPTAEKLKDEMVRVILSERVTPTRLQYALSQRLYYEELVKGGLFWARNDPEAVWLGNTGGGRAERRQYLLRWGVYDVTDNLPVIYLMTVEDTGHEGLPKDGTRWPLVQRHLMAQAVGGLTLLTIAKGFDDDFADLHPKRLRRIRIGPMYSSAFTTQTGPIREVLAAARAPEGEDWALAWAEEDLLSERTEEVPSGWFGTLERQIFALAEPKDRGISSLERSLILPTRPYQALAELDPPAFRSIRKVVVGEGGRLLSLR</sequence>
<gene>
    <name evidence="1" type="ORF">FHG71_01930</name>
</gene>
<evidence type="ECO:0000313" key="2">
    <source>
        <dbReference type="Proteomes" id="UP000305709"/>
    </source>
</evidence>
<dbReference type="OrthoDB" id="6140227at2"/>
<dbReference type="EMBL" id="VDFV01000001">
    <property type="protein sequence ID" value="TNC74910.1"/>
    <property type="molecule type" value="Genomic_DNA"/>
</dbReference>
<evidence type="ECO:0000313" key="1">
    <source>
        <dbReference type="EMBL" id="TNC74910.1"/>
    </source>
</evidence>
<name>A0A5C4NLP1_9RHOB</name>
<proteinExistence type="predicted"/>
<reference evidence="1 2" key="1">
    <citation type="submission" date="2019-06" db="EMBL/GenBank/DDBJ databases">
        <authorList>
            <person name="Jiang L."/>
        </authorList>
    </citation>
    <scope>NUCLEOTIDE SEQUENCE [LARGE SCALE GENOMIC DNA]</scope>
    <source>
        <strain evidence="1 2">YIM 48858</strain>
    </source>
</reference>
<dbReference type="RefSeq" id="WP_139079904.1">
    <property type="nucleotide sequence ID" value="NZ_VDFV01000001.1"/>
</dbReference>
<accession>A0A5C4NLP1</accession>
<dbReference type="Proteomes" id="UP000305709">
    <property type="component" value="Unassembled WGS sequence"/>
</dbReference>
<protein>
    <submittedName>
        <fullName evidence="1">Uncharacterized protein</fullName>
    </submittedName>
</protein>